<evidence type="ECO:0000313" key="13">
    <source>
        <dbReference type="Proteomes" id="UP000054144"/>
    </source>
</evidence>
<dbReference type="GO" id="GO:0005634">
    <property type="term" value="C:nucleus"/>
    <property type="evidence" value="ECO:0007669"/>
    <property type="project" value="UniProtKB-SubCell"/>
</dbReference>
<dbReference type="GO" id="GO:0005524">
    <property type="term" value="F:ATP binding"/>
    <property type="evidence" value="ECO:0007669"/>
    <property type="project" value="UniProtKB-UniRule"/>
</dbReference>
<evidence type="ECO:0000256" key="9">
    <source>
        <dbReference type="RuleBase" id="RU367027"/>
    </source>
</evidence>
<dbReference type="InterPro" id="IPR044749">
    <property type="entry name" value="FANCM_DEXDc"/>
</dbReference>
<dbReference type="GO" id="GO:0045003">
    <property type="term" value="P:double-strand break repair via synthesis-dependent strand annealing"/>
    <property type="evidence" value="ECO:0007669"/>
    <property type="project" value="TreeGrafter"/>
</dbReference>
<keyword evidence="3" id="KW-0547">Nucleotide-binding</keyword>
<dbReference type="InterPro" id="IPR014001">
    <property type="entry name" value="Helicase_ATP-bd"/>
</dbReference>
<dbReference type="GO" id="GO:0000400">
    <property type="term" value="F:four-way junction DNA binding"/>
    <property type="evidence" value="ECO:0007669"/>
    <property type="project" value="TreeGrafter"/>
</dbReference>
<dbReference type="CDD" id="cd18801">
    <property type="entry name" value="SF2_C_FANCM_Hef"/>
    <property type="match status" value="1"/>
</dbReference>
<dbReference type="SMART" id="SM00490">
    <property type="entry name" value="HELICc"/>
    <property type="match status" value="1"/>
</dbReference>
<dbReference type="EMBL" id="KN882048">
    <property type="protein sequence ID" value="KIY45345.1"/>
    <property type="molecule type" value="Genomic_DNA"/>
</dbReference>
<dbReference type="GO" id="GO:0016887">
    <property type="term" value="F:ATP hydrolysis activity"/>
    <property type="evidence" value="ECO:0007669"/>
    <property type="project" value="RHEA"/>
</dbReference>
<evidence type="ECO:0000256" key="8">
    <source>
        <dbReference type="ARBA" id="ARBA00047995"/>
    </source>
</evidence>
<reference evidence="12 13" key="1">
    <citation type="journal article" date="2015" name="Fungal Genet. Biol.">
        <title>Evolution of novel wood decay mechanisms in Agaricales revealed by the genome sequences of Fistulina hepatica and Cylindrobasidium torrendii.</title>
        <authorList>
            <person name="Floudas D."/>
            <person name="Held B.W."/>
            <person name="Riley R."/>
            <person name="Nagy L.G."/>
            <person name="Koehler G."/>
            <person name="Ransdell A.S."/>
            <person name="Younus H."/>
            <person name="Chow J."/>
            <person name="Chiniquy J."/>
            <person name="Lipzen A."/>
            <person name="Tritt A."/>
            <person name="Sun H."/>
            <person name="Haridas S."/>
            <person name="LaButti K."/>
            <person name="Ohm R.A."/>
            <person name="Kues U."/>
            <person name="Blanchette R.A."/>
            <person name="Grigoriev I.V."/>
            <person name="Minto R.E."/>
            <person name="Hibbett D.S."/>
        </authorList>
    </citation>
    <scope>NUCLEOTIDE SEQUENCE [LARGE SCALE GENOMIC DNA]</scope>
    <source>
        <strain evidence="12 13">ATCC 64428</strain>
    </source>
</reference>
<evidence type="ECO:0000256" key="2">
    <source>
        <dbReference type="ARBA" id="ARBA00009889"/>
    </source>
</evidence>
<feature type="non-terminal residue" evidence="12">
    <location>
        <position position="1"/>
    </location>
</feature>
<dbReference type="SMART" id="SM00487">
    <property type="entry name" value="DEXDc"/>
    <property type="match status" value="1"/>
</dbReference>
<keyword evidence="6" id="KW-0067">ATP-binding</keyword>
<dbReference type="PANTHER" id="PTHR14025:SF20">
    <property type="entry name" value="FANCONI ANEMIA GROUP M PROTEIN"/>
    <property type="match status" value="1"/>
</dbReference>
<comment type="similarity">
    <text evidence="2 9">Belongs to the DEAD box helicase family. DEAH subfamily. FANCM sub-subfamily.</text>
</comment>
<dbReference type="Gene3D" id="3.40.50.300">
    <property type="entry name" value="P-loop containing nucleotide triphosphate hydrolases"/>
    <property type="match status" value="2"/>
</dbReference>
<protein>
    <recommendedName>
        <fullName evidence="9">ATP-dependent DNA helicase</fullName>
        <ecNumber evidence="9">3.6.4.12</ecNumber>
    </recommendedName>
</protein>
<keyword evidence="4 12" id="KW-0378">Hydrolase</keyword>
<proteinExistence type="inferred from homology"/>
<dbReference type="FunFam" id="3.40.50.300:FF:000861">
    <property type="entry name" value="Fanconi anemia, complementation group M"/>
    <property type="match status" value="1"/>
</dbReference>
<feature type="non-terminal residue" evidence="12">
    <location>
        <position position="551"/>
    </location>
</feature>
<sequence>PMKLALDKLEAKHWIYPLNRPKRDYQFNIVRHALFENTIVALPTGLGKTLIAGVIMLNYYRWFPEGKVVFAAPTKPLVAQQIEASHEICGIPGSDAVELTGEVPAALRHRAWAEKRVFYMTPQTLINDLERGTCDPLDIILIVIDEAHRATGDYAYNKVIRYMMAKNPHFRVLALTATPGSTPDAVQALVDGLHISHIEIRDETSLDLRQYTFEKQWRQVFFVDNRYPDEKKIAQVYIKPLHQKGVWRGSPFPEMVSPFTPQMLARELPSHQRWAYGSLMNASTLARAMGYLIEGTMSMCYKFLRRLQEQEDDPTQEKKSKKSGKKISSDPAFQATLVELELQRAPGFPIHPKMDRLRTLIIQYFADRSSEREKTDSKAMVFVTFREVVDEIVDVLSAHTPLIRATRFIGQGTDKEGGKGMSQKEQLEVIKRFKEGEFNILVATSVGEEGLDIGEVDLIACYDAQKTPIRMLQRLGRTGRKRAGLVHVLLAEGREEQNLDKAKATYKEVQKSIVRGEQLELYGDVERLLPDNIKPQCLEKVMDIQPYVRED</sequence>
<evidence type="ECO:0000256" key="5">
    <source>
        <dbReference type="ARBA" id="ARBA00022806"/>
    </source>
</evidence>
<dbReference type="GO" id="GO:0043138">
    <property type="term" value="F:3'-5' DNA helicase activity"/>
    <property type="evidence" value="ECO:0007669"/>
    <property type="project" value="TreeGrafter"/>
</dbReference>
<dbReference type="Pfam" id="PF00270">
    <property type="entry name" value="DEAD"/>
    <property type="match status" value="1"/>
</dbReference>
<dbReference type="InterPro" id="IPR001650">
    <property type="entry name" value="Helicase_C-like"/>
</dbReference>
<dbReference type="OrthoDB" id="164902at2759"/>
<feature type="domain" description="Helicase C-terminal" evidence="11">
    <location>
        <begin position="360"/>
        <end position="529"/>
    </location>
</feature>
<dbReference type="AlphaFoldDB" id="A0A0D7A3Q0"/>
<evidence type="ECO:0000259" key="10">
    <source>
        <dbReference type="PROSITE" id="PS51192"/>
    </source>
</evidence>
<gene>
    <name evidence="12" type="ORF">FISHEDRAFT_26929</name>
</gene>
<accession>A0A0D7A3Q0</accession>
<keyword evidence="7" id="KW-0539">Nucleus</keyword>
<feature type="domain" description="Helicase ATP-binding" evidence="10">
    <location>
        <begin position="29"/>
        <end position="197"/>
    </location>
</feature>
<keyword evidence="5" id="KW-0347">Helicase</keyword>
<evidence type="ECO:0000256" key="6">
    <source>
        <dbReference type="ARBA" id="ARBA00022840"/>
    </source>
</evidence>
<name>A0A0D7A3Q0_9AGAR</name>
<dbReference type="GO" id="GO:0009378">
    <property type="term" value="F:four-way junction helicase activity"/>
    <property type="evidence" value="ECO:0007669"/>
    <property type="project" value="TreeGrafter"/>
</dbReference>
<dbReference type="CDD" id="cd18033">
    <property type="entry name" value="DEXDc_FANCM"/>
    <property type="match status" value="1"/>
</dbReference>
<keyword evidence="13" id="KW-1185">Reference proteome</keyword>
<organism evidence="12 13">
    <name type="scientific">Fistulina hepatica ATCC 64428</name>
    <dbReference type="NCBI Taxonomy" id="1128425"/>
    <lineage>
        <taxon>Eukaryota</taxon>
        <taxon>Fungi</taxon>
        <taxon>Dikarya</taxon>
        <taxon>Basidiomycota</taxon>
        <taxon>Agaricomycotina</taxon>
        <taxon>Agaricomycetes</taxon>
        <taxon>Agaricomycetidae</taxon>
        <taxon>Agaricales</taxon>
        <taxon>Fistulinaceae</taxon>
        <taxon>Fistulina</taxon>
    </lineage>
</organism>
<comment type="subcellular location">
    <subcellularLocation>
        <location evidence="1 9">Nucleus</location>
    </subcellularLocation>
</comment>
<dbReference type="EC" id="3.6.4.12" evidence="9"/>
<dbReference type="PROSITE" id="PS51192">
    <property type="entry name" value="HELICASE_ATP_BIND_1"/>
    <property type="match status" value="1"/>
</dbReference>
<comment type="catalytic activity">
    <reaction evidence="8 9">
        <text>ATP + H2O = ADP + phosphate + H(+)</text>
        <dbReference type="Rhea" id="RHEA:13065"/>
        <dbReference type="ChEBI" id="CHEBI:15377"/>
        <dbReference type="ChEBI" id="CHEBI:15378"/>
        <dbReference type="ChEBI" id="CHEBI:30616"/>
        <dbReference type="ChEBI" id="CHEBI:43474"/>
        <dbReference type="ChEBI" id="CHEBI:456216"/>
        <dbReference type="EC" id="3.6.4.12"/>
    </reaction>
</comment>
<evidence type="ECO:0000256" key="4">
    <source>
        <dbReference type="ARBA" id="ARBA00022801"/>
    </source>
</evidence>
<evidence type="ECO:0000256" key="1">
    <source>
        <dbReference type="ARBA" id="ARBA00004123"/>
    </source>
</evidence>
<evidence type="ECO:0000313" key="12">
    <source>
        <dbReference type="EMBL" id="KIY45345.1"/>
    </source>
</evidence>
<comment type="function">
    <text evidence="9">ATP-dependent DNA helicase involved in DNA damage repair by homologous recombination and in genome maintenance. Capable of unwinding D-loops. Plays a role in limiting crossover recombinants during mitotic DNA double-strand break (DSB) repair. Component of a FANCM-MHF complex which promotes gene conversion at blocked replication forks, probably by reversal of the stalled fork.</text>
</comment>
<evidence type="ECO:0000256" key="3">
    <source>
        <dbReference type="ARBA" id="ARBA00022741"/>
    </source>
</evidence>
<dbReference type="SUPFAM" id="SSF52540">
    <property type="entry name" value="P-loop containing nucleoside triphosphate hydrolases"/>
    <property type="match status" value="1"/>
</dbReference>
<dbReference type="Pfam" id="PF00271">
    <property type="entry name" value="Helicase_C"/>
    <property type="match status" value="1"/>
</dbReference>
<dbReference type="Proteomes" id="UP000054144">
    <property type="component" value="Unassembled WGS sequence"/>
</dbReference>
<dbReference type="PANTHER" id="PTHR14025">
    <property type="entry name" value="FANCONI ANEMIA GROUP M FANCM FAMILY MEMBER"/>
    <property type="match status" value="1"/>
</dbReference>
<comment type="subunit">
    <text evidence="9">Interacts with the MHF histone-fold complex to form the FANCM-MHF complex.</text>
</comment>
<dbReference type="InterPro" id="IPR027417">
    <property type="entry name" value="P-loop_NTPase"/>
</dbReference>
<evidence type="ECO:0000256" key="7">
    <source>
        <dbReference type="ARBA" id="ARBA00023242"/>
    </source>
</evidence>
<evidence type="ECO:0000259" key="11">
    <source>
        <dbReference type="PROSITE" id="PS51194"/>
    </source>
</evidence>
<dbReference type="InterPro" id="IPR011545">
    <property type="entry name" value="DEAD/DEAH_box_helicase_dom"/>
</dbReference>
<dbReference type="PROSITE" id="PS51194">
    <property type="entry name" value="HELICASE_CTER"/>
    <property type="match status" value="1"/>
</dbReference>
<dbReference type="GO" id="GO:0036297">
    <property type="term" value="P:interstrand cross-link repair"/>
    <property type="evidence" value="ECO:0007669"/>
    <property type="project" value="UniProtKB-ARBA"/>
</dbReference>